<keyword evidence="2" id="KW-1185">Reference proteome</keyword>
<proteinExistence type="predicted"/>
<accession>A0ABT1EMJ3</accession>
<organism evidence="1 2">
    <name type="scientific">Ohessyouella blattaphilus</name>
    <dbReference type="NCBI Taxonomy" id="2949333"/>
    <lineage>
        <taxon>Bacteria</taxon>
        <taxon>Bacillati</taxon>
        <taxon>Bacillota</taxon>
        <taxon>Clostridia</taxon>
        <taxon>Lachnospirales</taxon>
        <taxon>Lachnospiraceae</taxon>
        <taxon>Ohessyouella</taxon>
    </lineage>
</organism>
<dbReference type="EMBL" id="JAMZFV010000020">
    <property type="protein sequence ID" value="MCP1110926.1"/>
    <property type="molecule type" value="Genomic_DNA"/>
</dbReference>
<gene>
    <name evidence="1" type="ORF">NK118_11765</name>
</gene>
<sequence>MGPVANDSTLPVIDDYMSGIYTKEEAVKRLLPQNLTDQYAFLTERAIRILIFERSEMIK</sequence>
<protein>
    <submittedName>
        <fullName evidence="1">DUF3990 domain-containing protein</fullName>
    </submittedName>
</protein>
<evidence type="ECO:0000313" key="1">
    <source>
        <dbReference type="EMBL" id="MCP1110926.1"/>
    </source>
</evidence>
<dbReference type="Proteomes" id="UP001523565">
    <property type="component" value="Unassembled WGS sequence"/>
</dbReference>
<dbReference type="InterPro" id="IPR025051">
    <property type="entry name" value="DUF3990"/>
</dbReference>
<comment type="caution">
    <text evidence="1">The sequence shown here is derived from an EMBL/GenBank/DDBJ whole genome shotgun (WGS) entry which is preliminary data.</text>
</comment>
<dbReference type="Pfam" id="PF13151">
    <property type="entry name" value="DUF3990"/>
    <property type="match status" value="1"/>
</dbReference>
<reference evidence="1 2" key="1">
    <citation type="journal article" date="2022" name="Genome Biol. Evol.">
        <title>Host diet, physiology and behaviors set the stage for Lachnospiraceae cladogenesis.</title>
        <authorList>
            <person name="Vera-Ponce De Leon A."/>
            <person name="Schneider M."/>
            <person name="Jahnes B.C."/>
            <person name="Sadowski V."/>
            <person name="Camuy-Velez L.A."/>
            <person name="Duan J."/>
            <person name="Sabree Z.L."/>
        </authorList>
    </citation>
    <scope>NUCLEOTIDE SEQUENCE [LARGE SCALE GENOMIC DNA]</scope>
    <source>
        <strain evidence="1 2">PAL227</strain>
    </source>
</reference>
<evidence type="ECO:0000313" key="2">
    <source>
        <dbReference type="Proteomes" id="UP001523565"/>
    </source>
</evidence>
<name>A0ABT1EMJ3_9FIRM</name>